<dbReference type="Pfam" id="PF02949">
    <property type="entry name" value="7tm_6"/>
    <property type="match status" value="1"/>
</dbReference>
<evidence type="ECO:0000256" key="2">
    <source>
        <dbReference type="ARBA" id="ARBA00022475"/>
    </source>
</evidence>
<feature type="non-terminal residue" evidence="11">
    <location>
        <position position="1"/>
    </location>
</feature>
<keyword evidence="2" id="KW-1003">Cell membrane</keyword>
<keyword evidence="7 10" id="KW-0472">Membrane</keyword>
<dbReference type="STRING" id="30019.A0A0M3QV30"/>
<feature type="non-terminal residue" evidence="11">
    <location>
        <position position="386"/>
    </location>
</feature>
<keyword evidence="4 10" id="KW-0812">Transmembrane</keyword>
<dbReference type="GO" id="GO:0005549">
    <property type="term" value="F:odorant binding"/>
    <property type="evidence" value="ECO:0007669"/>
    <property type="project" value="InterPro"/>
</dbReference>
<dbReference type="OrthoDB" id="7548151at2759"/>
<evidence type="ECO:0000256" key="4">
    <source>
        <dbReference type="ARBA" id="ARBA00022692"/>
    </source>
</evidence>
<dbReference type="InterPro" id="IPR004117">
    <property type="entry name" value="7tm6_olfct_rcpt"/>
</dbReference>
<dbReference type="PANTHER" id="PTHR21137:SF35">
    <property type="entry name" value="ODORANT RECEPTOR 19A-RELATED"/>
    <property type="match status" value="1"/>
</dbReference>
<dbReference type="PANTHER" id="PTHR21137">
    <property type="entry name" value="ODORANT RECEPTOR"/>
    <property type="match status" value="1"/>
</dbReference>
<evidence type="ECO:0000256" key="1">
    <source>
        <dbReference type="ARBA" id="ARBA00004651"/>
    </source>
</evidence>
<dbReference type="EMBL" id="CP012524">
    <property type="protein sequence ID" value="ALC41699.1"/>
    <property type="molecule type" value="Genomic_DNA"/>
</dbReference>
<dbReference type="GO" id="GO:0004984">
    <property type="term" value="F:olfactory receptor activity"/>
    <property type="evidence" value="ECO:0007669"/>
    <property type="project" value="InterPro"/>
</dbReference>
<feature type="transmembrane region" description="Helical" evidence="10">
    <location>
        <begin position="292"/>
        <end position="313"/>
    </location>
</feature>
<keyword evidence="12" id="KW-1185">Reference proteome</keyword>
<name>A0A0M3QV30_DROBS</name>
<comment type="subcellular location">
    <subcellularLocation>
        <location evidence="1">Cell membrane</location>
        <topology evidence="1">Multi-pass membrane protein</topology>
    </subcellularLocation>
</comment>
<reference evidence="11 12" key="1">
    <citation type="submission" date="2015-08" db="EMBL/GenBank/DDBJ databases">
        <title>Ancestral chromatin configuration constrains chromatin evolution on differentiating sex chromosomes in Drosophila.</title>
        <authorList>
            <person name="Zhou Q."/>
            <person name="Bachtrog D."/>
        </authorList>
    </citation>
    <scope>NUCLEOTIDE SEQUENCE [LARGE SCALE GENOMIC DNA]</scope>
    <source>
        <tissue evidence="11">Whole larvae</tissue>
    </source>
</reference>
<dbReference type="GO" id="GO:0005886">
    <property type="term" value="C:plasma membrane"/>
    <property type="evidence" value="ECO:0007669"/>
    <property type="project" value="UniProtKB-SubCell"/>
</dbReference>
<evidence type="ECO:0000313" key="12">
    <source>
        <dbReference type="Proteomes" id="UP000494163"/>
    </source>
</evidence>
<evidence type="ECO:0000256" key="6">
    <source>
        <dbReference type="ARBA" id="ARBA00022989"/>
    </source>
</evidence>
<evidence type="ECO:0000256" key="8">
    <source>
        <dbReference type="ARBA" id="ARBA00023170"/>
    </source>
</evidence>
<evidence type="ECO:0000256" key="5">
    <source>
        <dbReference type="ARBA" id="ARBA00022725"/>
    </source>
</evidence>
<proteinExistence type="predicted"/>
<feature type="transmembrane region" description="Helical" evidence="10">
    <location>
        <begin position="35"/>
        <end position="53"/>
    </location>
</feature>
<protein>
    <submittedName>
        <fullName evidence="11">Or33b</fullName>
    </submittedName>
</protein>
<gene>
    <name evidence="11" type="ORF">Dbus_chr2Rg1278</name>
</gene>
<organism evidence="11 12">
    <name type="scientific">Drosophila busckii</name>
    <name type="common">Fruit fly</name>
    <dbReference type="NCBI Taxonomy" id="30019"/>
    <lineage>
        <taxon>Eukaryota</taxon>
        <taxon>Metazoa</taxon>
        <taxon>Ecdysozoa</taxon>
        <taxon>Arthropoda</taxon>
        <taxon>Hexapoda</taxon>
        <taxon>Insecta</taxon>
        <taxon>Pterygota</taxon>
        <taxon>Neoptera</taxon>
        <taxon>Endopterygota</taxon>
        <taxon>Diptera</taxon>
        <taxon>Brachycera</taxon>
        <taxon>Muscomorpha</taxon>
        <taxon>Ephydroidea</taxon>
        <taxon>Drosophilidae</taxon>
        <taxon>Drosophila</taxon>
    </lineage>
</organism>
<sequence length="386" mass="44299">TSAMSSGINSASFISGHWKVWKIVGAAYTEVKCPGIYWIYAILLHVLVTIYNPFHMSVELFSQATVTDKIRNITSFIGTLACSLKILIFSYNLQKVRHMEHLLELLDSRIKGSAQLSIYNQLSRQLRNIIYVFICMYLPVGISSEMSFIFQEERKLLYPGWFPYDWHNSTLNFNLTNIYQFAAMTFAILESYVNDSIPAVMLCLISAHTKMLYKRIADIGTTLKSDTELEQQLAETELEACITDHKHLLELFQTVESFISWPMFIQFVASALNICISIAALLFFVTEPMARAYFFFYALAMPMQIFLTCYYGTDSVLWFGKLPYAAFSCNWVTQSRSFKRKLMLFVERSLKNSEAVAGGMIPIHVDAFFGTVKFAYSLFTLMLQLR</sequence>
<feature type="transmembrane region" description="Helical" evidence="10">
    <location>
        <begin position="367"/>
        <end position="385"/>
    </location>
</feature>
<dbReference type="OMA" id="TDVELWF"/>
<dbReference type="AlphaFoldDB" id="A0A0M3QV30"/>
<keyword evidence="8" id="KW-0675">Receptor</keyword>
<keyword evidence="5" id="KW-0552">Olfaction</keyword>
<feature type="transmembrane region" description="Helical" evidence="10">
    <location>
        <begin position="263"/>
        <end position="285"/>
    </location>
</feature>
<evidence type="ECO:0000256" key="7">
    <source>
        <dbReference type="ARBA" id="ARBA00023136"/>
    </source>
</evidence>
<evidence type="ECO:0000313" key="11">
    <source>
        <dbReference type="EMBL" id="ALC41699.1"/>
    </source>
</evidence>
<keyword evidence="6 10" id="KW-1133">Transmembrane helix</keyword>
<feature type="transmembrane region" description="Helical" evidence="10">
    <location>
        <begin position="129"/>
        <end position="150"/>
    </location>
</feature>
<accession>A0A0M3QV30</accession>
<dbReference type="Proteomes" id="UP000494163">
    <property type="component" value="Chromosome 2R"/>
</dbReference>
<keyword evidence="3" id="KW-0716">Sensory transduction</keyword>
<feature type="transmembrane region" description="Helical" evidence="10">
    <location>
        <begin position="73"/>
        <end position="93"/>
    </location>
</feature>
<evidence type="ECO:0000256" key="9">
    <source>
        <dbReference type="ARBA" id="ARBA00023224"/>
    </source>
</evidence>
<keyword evidence="9" id="KW-0807">Transducer</keyword>
<evidence type="ECO:0000256" key="3">
    <source>
        <dbReference type="ARBA" id="ARBA00022606"/>
    </source>
</evidence>
<evidence type="ECO:0000256" key="10">
    <source>
        <dbReference type="SAM" id="Phobius"/>
    </source>
</evidence>
<dbReference type="GO" id="GO:0007165">
    <property type="term" value="P:signal transduction"/>
    <property type="evidence" value="ECO:0007669"/>
    <property type="project" value="UniProtKB-KW"/>
</dbReference>